<sequence>MWPPECSRTPLPTLLSFSTFALILVVLLPEHAHTSPVRRPARSSSCTPNCLETSRREELLVATVKVHVLEKLHLRAPPNVSSPLSRDVVLNALRRLETTEQDQGSRASSWQGDQETSDIISFAQSGEISSSSDASRGDVTVSVPTSMFMYLSIIPAMCVCVCVCVCDGKQLAERQVLLPDRPVWLSFPVASAVQTLMDNDEDSHLEVWIECEGCSVVGKTTVLPEFAEKRAYLAMRTSPSPSGHRVRRSGIHCYGSLTSCCVEEFFVKFSKIGFDWIIKPEGFFANYCRGNCPLHLTGMPGTAASFHTAVLNKYRVQGIEPMSSKPFCCIPTKLKAMSIIFYDEQQNVIKNDIPDMVVEACGCA</sequence>
<dbReference type="InterPro" id="IPR029034">
    <property type="entry name" value="Cystine-knot_cytokine"/>
</dbReference>
<evidence type="ECO:0000256" key="5">
    <source>
        <dbReference type="ARBA" id="ARBA00023030"/>
    </source>
</evidence>
<dbReference type="GeneTree" id="ENSGT00940000160065"/>
<evidence type="ECO:0000256" key="7">
    <source>
        <dbReference type="ARBA" id="ARBA00023180"/>
    </source>
</evidence>
<keyword evidence="7" id="KW-0325">Glycoprotein</keyword>
<evidence type="ECO:0000256" key="3">
    <source>
        <dbReference type="ARBA" id="ARBA00022525"/>
    </source>
</evidence>
<dbReference type="AlphaFoldDB" id="A0A8C4Q779"/>
<evidence type="ECO:0000256" key="4">
    <source>
        <dbReference type="ARBA" id="ARBA00022729"/>
    </source>
</evidence>
<dbReference type="Ensembl" id="ENSEBUT00000011582.1">
    <property type="protein sequence ID" value="ENSEBUP00000011023.1"/>
    <property type="gene ID" value="ENSEBUG00000007081.1"/>
</dbReference>
<dbReference type="SMART" id="SM00204">
    <property type="entry name" value="TGFB"/>
    <property type="match status" value="1"/>
</dbReference>
<dbReference type="SUPFAM" id="SSF57501">
    <property type="entry name" value="Cystine-knot cytokines"/>
    <property type="match status" value="1"/>
</dbReference>
<dbReference type="PROSITE" id="PS00250">
    <property type="entry name" value="TGF_BETA_1"/>
    <property type="match status" value="1"/>
</dbReference>
<dbReference type="InterPro" id="IPR017948">
    <property type="entry name" value="TGFb_CS"/>
</dbReference>
<comment type="similarity">
    <text evidence="2 8">Belongs to the TGF-beta family.</text>
</comment>
<comment type="subcellular location">
    <subcellularLocation>
        <location evidence="1">Secreted</location>
    </subcellularLocation>
</comment>
<evidence type="ECO:0000256" key="8">
    <source>
        <dbReference type="RuleBase" id="RU000354"/>
    </source>
</evidence>
<dbReference type="GO" id="GO:0005125">
    <property type="term" value="F:cytokine activity"/>
    <property type="evidence" value="ECO:0007669"/>
    <property type="project" value="TreeGrafter"/>
</dbReference>
<keyword evidence="3" id="KW-0964">Secreted</keyword>
<evidence type="ECO:0000256" key="9">
    <source>
        <dbReference type="SAM" id="SignalP"/>
    </source>
</evidence>
<dbReference type="Pfam" id="PF00019">
    <property type="entry name" value="TGF_beta"/>
    <property type="match status" value="1"/>
</dbReference>
<dbReference type="OMA" id="HACCKRQ"/>
<dbReference type="InterPro" id="IPR015615">
    <property type="entry name" value="TGF-beta-rel"/>
</dbReference>
<feature type="signal peptide" evidence="9">
    <location>
        <begin position="1"/>
        <end position="34"/>
    </location>
</feature>
<dbReference type="InterPro" id="IPR001839">
    <property type="entry name" value="TGF-b_C"/>
</dbReference>
<name>A0A8C4Q779_EPTBU</name>
<dbReference type="Proteomes" id="UP000694388">
    <property type="component" value="Unplaced"/>
</dbReference>
<evidence type="ECO:0000313" key="12">
    <source>
        <dbReference type="Proteomes" id="UP000694388"/>
    </source>
</evidence>
<feature type="chain" id="PRO_5034974926" evidence="9">
    <location>
        <begin position="35"/>
        <end position="364"/>
    </location>
</feature>
<accession>A0A8C4Q779</accession>
<dbReference type="Gene3D" id="2.10.90.10">
    <property type="entry name" value="Cystine-knot cytokines"/>
    <property type="match status" value="1"/>
</dbReference>
<keyword evidence="6" id="KW-1015">Disulfide bond</keyword>
<protein>
    <submittedName>
        <fullName evidence="11">Inhibin subunit beta C</fullName>
    </submittedName>
</protein>
<keyword evidence="12" id="KW-1185">Reference proteome</keyword>
<dbReference type="PROSITE" id="PS51362">
    <property type="entry name" value="TGF_BETA_2"/>
    <property type="match status" value="1"/>
</dbReference>
<evidence type="ECO:0000256" key="2">
    <source>
        <dbReference type="ARBA" id="ARBA00006656"/>
    </source>
</evidence>
<evidence type="ECO:0000256" key="6">
    <source>
        <dbReference type="ARBA" id="ARBA00023157"/>
    </source>
</evidence>
<dbReference type="GO" id="GO:0005615">
    <property type="term" value="C:extracellular space"/>
    <property type="evidence" value="ECO:0007669"/>
    <property type="project" value="TreeGrafter"/>
</dbReference>
<dbReference type="FunFam" id="2.10.90.10:FF:000005">
    <property type="entry name" value="Inhibin beta A chain"/>
    <property type="match status" value="1"/>
</dbReference>
<dbReference type="GO" id="GO:0008083">
    <property type="term" value="F:growth factor activity"/>
    <property type="evidence" value="ECO:0007669"/>
    <property type="project" value="UniProtKB-KW"/>
</dbReference>
<organism evidence="11 12">
    <name type="scientific">Eptatretus burgeri</name>
    <name type="common">Inshore hagfish</name>
    <dbReference type="NCBI Taxonomy" id="7764"/>
    <lineage>
        <taxon>Eukaryota</taxon>
        <taxon>Metazoa</taxon>
        <taxon>Chordata</taxon>
        <taxon>Craniata</taxon>
        <taxon>Vertebrata</taxon>
        <taxon>Cyclostomata</taxon>
        <taxon>Myxini</taxon>
        <taxon>Myxiniformes</taxon>
        <taxon>Myxinidae</taxon>
        <taxon>Eptatretinae</taxon>
        <taxon>Eptatretus</taxon>
    </lineage>
</organism>
<dbReference type="PANTHER" id="PTHR11848">
    <property type="entry name" value="TGF-BETA FAMILY"/>
    <property type="match status" value="1"/>
</dbReference>
<keyword evidence="4 9" id="KW-0732">Signal</keyword>
<evidence type="ECO:0000259" key="10">
    <source>
        <dbReference type="PROSITE" id="PS51362"/>
    </source>
</evidence>
<dbReference type="PANTHER" id="PTHR11848:SF309">
    <property type="entry name" value="INHIBIN BETA CHAIN"/>
    <property type="match status" value="1"/>
</dbReference>
<proteinExistence type="inferred from homology"/>
<evidence type="ECO:0000256" key="1">
    <source>
        <dbReference type="ARBA" id="ARBA00004613"/>
    </source>
</evidence>
<feature type="domain" description="TGF-beta family profile" evidence="10">
    <location>
        <begin position="245"/>
        <end position="364"/>
    </location>
</feature>
<reference evidence="11" key="2">
    <citation type="submission" date="2025-09" db="UniProtKB">
        <authorList>
            <consortium name="Ensembl"/>
        </authorList>
    </citation>
    <scope>IDENTIFICATION</scope>
</reference>
<reference evidence="11" key="1">
    <citation type="submission" date="2025-08" db="UniProtKB">
        <authorList>
            <consortium name="Ensembl"/>
        </authorList>
    </citation>
    <scope>IDENTIFICATION</scope>
</reference>
<evidence type="ECO:0000313" key="11">
    <source>
        <dbReference type="Ensembl" id="ENSEBUP00000011023.1"/>
    </source>
</evidence>
<keyword evidence="5 8" id="KW-0339">Growth factor</keyword>